<evidence type="ECO:0000313" key="4">
    <source>
        <dbReference type="Proteomes" id="UP001207736"/>
    </source>
</evidence>
<reference evidence="2 5" key="1">
    <citation type="submission" date="2021-11" db="EMBL/GenBank/DDBJ databases">
        <title>Draft genome sequence of Capnocytophaga sp. strain KC07075 isolated from cat oral cavity.</title>
        <authorList>
            <person name="Suzuki M."/>
            <person name="Imaoka K."/>
            <person name="Kimura M."/>
            <person name="Morikawa S."/>
            <person name="Maeda K."/>
        </authorList>
    </citation>
    <scope>NUCLEOTIDE SEQUENCE</scope>
    <source>
        <strain evidence="2">KC07075</strain>
        <strain evidence="3 5">KC07079</strain>
    </source>
</reference>
<accession>A0AAV5AP11</accession>
<feature type="transmembrane region" description="Helical" evidence="1">
    <location>
        <begin position="31"/>
        <end position="52"/>
    </location>
</feature>
<dbReference type="EMBL" id="BQKA01000001">
    <property type="protein sequence ID" value="GJM49078.1"/>
    <property type="molecule type" value="Genomic_DNA"/>
</dbReference>
<keyword evidence="1" id="KW-0472">Membrane</keyword>
<gene>
    <name evidence="2" type="ORF">RCZ15_00540</name>
    <name evidence="3" type="ORF">RCZ16_06570</name>
</gene>
<evidence type="ECO:0000313" key="2">
    <source>
        <dbReference type="EMBL" id="GJM49078.1"/>
    </source>
</evidence>
<keyword evidence="1" id="KW-0812">Transmembrane</keyword>
<organism evidence="2 4">
    <name type="scientific">Capnocytophaga catalasegens</name>
    <dbReference type="NCBI Taxonomy" id="1004260"/>
    <lineage>
        <taxon>Bacteria</taxon>
        <taxon>Pseudomonadati</taxon>
        <taxon>Bacteroidota</taxon>
        <taxon>Flavobacteriia</taxon>
        <taxon>Flavobacteriales</taxon>
        <taxon>Flavobacteriaceae</taxon>
        <taxon>Capnocytophaga</taxon>
    </lineage>
</organism>
<feature type="transmembrane region" description="Helical" evidence="1">
    <location>
        <begin position="136"/>
        <end position="156"/>
    </location>
</feature>
<dbReference type="AlphaFoldDB" id="A0AAV5AP11"/>
<evidence type="ECO:0000256" key="1">
    <source>
        <dbReference type="SAM" id="Phobius"/>
    </source>
</evidence>
<evidence type="ECO:0000313" key="3">
    <source>
        <dbReference type="EMBL" id="GJM52339.1"/>
    </source>
</evidence>
<comment type="caution">
    <text evidence="2">The sequence shown here is derived from an EMBL/GenBank/DDBJ whole genome shotgun (WGS) entry which is preliminary data.</text>
</comment>
<protein>
    <recommendedName>
        <fullName evidence="6">ZIP family metal transporter</fullName>
    </recommendedName>
</protein>
<dbReference type="Proteomes" id="UP001207736">
    <property type="component" value="Unassembled WGS sequence"/>
</dbReference>
<dbReference type="EMBL" id="BQKB01000011">
    <property type="protein sequence ID" value="GJM52339.1"/>
    <property type="molecule type" value="Genomic_DNA"/>
</dbReference>
<name>A0AAV5AP11_9FLAO</name>
<feature type="transmembrane region" description="Helical" evidence="1">
    <location>
        <begin position="6"/>
        <end position="24"/>
    </location>
</feature>
<proteinExistence type="predicted"/>
<feature type="transmembrane region" description="Helical" evidence="1">
    <location>
        <begin position="192"/>
        <end position="214"/>
    </location>
</feature>
<evidence type="ECO:0000313" key="5">
    <source>
        <dbReference type="Proteomes" id="UP001208692"/>
    </source>
</evidence>
<sequence>MEELMNYFLPFLSVFLGFLIIILLRPENQRNIKLLLAFSGAFLLAMTVYTLIPEVFHTQEHLTEEHSHSFGKKIGVWIVLGILLQIILEFFSHGAEHGHMHKEESALHKSFPWALFISLSIHAILEGFPLHHHHNLVYGIFVHHLPISMVLSVFFLNSGIGIKRTAIFLILFALMTPLGAFLATSLPELGKYTIEISSLVIGIFLHISSVILFETSESHQFNIRKLSVIILGFVLAYFF</sequence>
<keyword evidence="1" id="KW-1133">Transmembrane helix</keyword>
<evidence type="ECO:0008006" key="6">
    <source>
        <dbReference type="Google" id="ProtNLM"/>
    </source>
</evidence>
<dbReference type="Proteomes" id="UP001208692">
    <property type="component" value="Unassembled WGS sequence"/>
</dbReference>
<feature type="transmembrane region" description="Helical" evidence="1">
    <location>
        <begin position="221"/>
        <end position="238"/>
    </location>
</feature>
<feature type="transmembrane region" description="Helical" evidence="1">
    <location>
        <begin position="168"/>
        <end position="186"/>
    </location>
</feature>
<keyword evidence="5" id="KW-1185">Reference proteome</keyword>
<feature type="transmembrane region" description="Helical" evidence="1">
    <location>
        <begin position="74"/>
        <end position="91"/>
    </location>
</feature>